<evidence type="ECO:0000313" key="1">
    <source>
        <dbReference type="EMBL" id="RWR98650.1"/>
    </source>
</evidence>
<sequence>MVTRLLNRIETEISQTIVDCNIIEELSEQLISKHDTLRKCDEEIEELIDNPEELDLEIESSQHVMENIISVKLKIKRTLNEGVSGSVVVENANGESGDWCAVETVPTINASVKLPRLEIDKFYGDVSQWQSFWTQFDTAINSNVSLRNADKFVYLKSYLGGVAARAVMGLSLSDANYEVAIKLLKERFGRKDIVINAHMNKLLNLEPVKKSSDVKQLRRLFDFCEVQIRSLETLGVATDTYGNLLCPVLMKMIPDDIALEFSRRRGKDDEWKVLDLLKFLQSEVESRER</sequence>
<organism evidence="1 2">
    <name type="scientific">Dinothrombium tinctorium</name>
    <dbReference type="NCBI Taxonomy" id="1965070"/>
    <lineage>
        <taxon>Eukaryota</taxon>
        <taxon>Metazoa</taxon>
        <taxon>Ecdysozoa</taxon>
        <taxon>Arthropoda</taxon>
        <taxon>Chelicerata</taxon>
        <taxon>Arachnida</taxon>
        <taxon>Acari</taxon>
        <taxon>Acariformes</taxon>
        <taxon>Trombidiformes</taxon>
        <taxon>Prostigmata</taxon>
        <taxon>Anystina</taxon>
        <taxon>Parasitengona</taxon>
        <taxon>Trombidioidea</taxon>
        <taxon>Trombidiidae</taxon>
        <taxon>Dinothrombium</taxon>
    </lineage>
</organism>
<name>A0A3S3PDF1_9ACAR</name>
<dbReference type="AlphaFoldDB" id="A0A3S3PDF1"/>
<keyword evidence="2" id="KW-1185">Reference proteome</keyword>
<evidence type="ECO:0000313" key="2">
    <source>
        <dbReference type="Proteomes" id="UP000285301"/>
    </source>
</evidence>
<gene>
    <name evidence="1" type="ORF">B4U79_02911</name>
</gene>
<dbReference type="PANTHER" id="PTHR22954:SF3">
    <property type="entry name" value="PROTEIN CBG08539"/>
    <property type="match status" value="1"/>
</dbReference>
<reference evidence="1 2" key="1">
    <citation type="journal article" date="2018" name="Gigascience">
        <title>Genomes of trombidid mites reveal novel predicted allergens and laterally-transferred genes associated with secondary metabolism.</title>
        <authorList>
            <person name="Dong X."/>
            <person name="Chaisiri K."/>
            <person name="Xia D."/>
            <person name="Armstrong S.D."/>
            <person name="Fang Y."/>
            <person name="Donnelly M.J."/>
            <person name="Kadowaki T."/>
            <person name="McGarry J.W."/>
            <person name="Darby A.C."/>
            <person name="Makepeace B.L."/>
        </authorList>
    </citation>
    <scope>NUCLEOTIDE SEQUENCE [LARGE SCALE GENOMIC DNA]</scope>
    <source>
        <strain evidence="1">UoL-WK</strain>
    </source>
</reference>
<dbReference type="PANTHER" id="PTHR22954">
    <property type="entry name" value="RETROVIRAL PROTEASE-RELATED"/>
    <property type="match status" value="1"/>
</dbReference>
<comment type="caution">
    <text evidence="1">The sequence shown here is derived from an EMBL/GenBank/DDBJ whole genome shotgun (WGS) entry which is preliminary data.</text>
</comment>
<dbReference type="EMBL" id="NCKU01020037">
    <property type="protein sequence ID" value="RWR98650.1"/>
    <property type="molecule type" value="Genomic_DNA"/>
</dbReference>
<proteinExistence type="predicted"/>
<dbReference type="Pfam" id="PF03564">
    <property type="entry name" value="DUF1759"/>
    <property type="match status" value="1"/>
</dbReference>
<feature type="non-terminal residue" evidence="1">
    <location>
        <position position="289"/>
    </location>
</feature>
<dbReference type="STRING" id="1965070.A0A3S3PDF1"/>
<protein>
    <submittedName>
        <fullName evidence="1">Uncharacterized protein</fullName>
    </submittedName>
</protein>
<accession>A0A3S3PDF1</accession>
<dbReference type="Proteomes" id="UP000285301">
    <property type="component" value="Unassembled WGS sequence"/>
</dbReference>
<dbReference type="OrthoDB" id="6511067at2759"/>
<dbReference type="InterPro" id="IPR005312">
    <property type="entry name" value="DUF1759"/>
</dbReference>